<dbReference type="InterPro" id="IPR018356">
    <property type="entry name" value="Tscrpt_reg_HTH_DeoR_CS"/>
</dbReference>
<dbReference type="SMART" id="SM01134">
    <property type="entry name" value="DeoRC"/>
    <property type="match status" value="1"/>
</dbReference>
<dbReference type="InterPro" id="IPR036390">
    <property type="entry name" value="WH_DNA-bd_sf"/>
</dbReference>
<dbReference type="InterPro" id="IPR037171">
    <property type="entry name" value="NagB/RpiA_transferase-like"/>
</dbReference>
<keyword evidence="7" id="KW-1185">Reference proteome</keyword>
<keyword evidence="2" id="KW-0805">Transcription regulation</keyword>
<dbReference type="Proteomes" id="UP001526446">
    <property type="component" value="Unassembled WGS sequence"/>
</dbReference>
<dbReference type="Pfam" id="PF00455">
    <property type="entry name" value="DeoRC"/>
    <property type="match status" value="1"/>
</dbReference>
<keyword evidence="3 6" id="KW-0238">DNA-binding</keyword>
<evidence type="ECO:0000256" key="1">
    <source>
        <dbReference type="ARBA" id="ARBA00022491"/>
    </source>
</evidence>
<feature type="domain" description="HTH deoR-type" evidence="5">
    <location>
        <begin position="6"/>
        <end position="61"/>
    </location>
</feature>
<dbReference type="EMBL" id="JAPIUX010000001">
    <property type="protein sequence ID" value="MCX2560444.1"/>
    <property type="molecule type" value="Genomic_DNA"/>
</dbReference>
<evidence type="ECO:0000313" key="7">
    <source>
        <dbReference type="Proteomes" id="UP001526446"/>
    </source>
</evidence>
<dbReference type="SUPFAM" id="SSF100950">
    <property type="entry name" value="NagB/RpiA/CoA transferase-like"/>
    <property type="match status" value="1"/>
</dbReference>
<protein>
    <submittedName>
        <fullName evidence="6">DeoR/GlpR family DNA-binding transcription regulator</fullName>
    </submittedName>
</protein>
<dbReference type="SUPFAM" id="SSF46785">
    <property type="entry name" value="Winged helix' DNA-binding domain"/>
    <property type="match status" value="1"/>
</dbReference>
<accession>A0ABT3Q5C4</accession>
<sequence>MTMASVEERRARILQIVQQQGYAANEDLAKALQVTVQTVRRDVNTLAAEGALSRHHGGASAISFSENIAYSDRQILNLAQKDAIGQSAATAIPDGASLFINIGTTTEAFARALRMHRALRVITNNIHVASLLTPAPECSVVIAGGTVRLRDGGIVGPAAAAMIEQYRADFGVIGISGIDEDGTLLDFDVDEIAAAQAIIRNSRTVFLLADRTKFRRRPMARVGHISEISAFYTDQPPPASIRGILKEAGVGLHIANEAPFSERKRKEDK</sequence>
<reference evidence="6 7" key="1">
    <citation type="submission" date="2022-11" db="EMBL/GenBank/DDBJ databases">
        <title>Genome sequencing of Acetobacter type strain.</title>
        <authorList>
            <person name="Heo J."/>
            <person name="Lee D."/>
            <person name="Han B.-H."/>
            <person name="Hong S.-B."/>
            <person name="Kwon S.-W."/>
        </authorList>
    </citation>
    <scope>NUCLEOTIDE SEQUENCE [LARGE SCALE GENOMIC DNA]</scope>
    <source>
        <strain evidence="6 7">KACC 21251</strain>
    </source>
</reference>
<dbReference type="InterPro" id="IPR001034">
    <property type="entry name" value="DeoR_HTH"/>
</dbReference>
<evidence type="ECO:0000256" key="2">
    <source>
        <dbReference type="ARBA" id="ARBA00023015"/>
    </source>
</evidence>
<keyword evidence="4" id="KW-0804">Transcription</keyword>
<organism evidence="6 7">
    <name type="scientific">Acetobacter farinalis</name>
    <dbReference type="NCBI Taxonomy" id="1260984"/>
    <lineage>
        <taxon>Bacteria</taxon>
        <taxon>Pseudomonadati</taxon>
        <taxon>Pseudomonadota</taxon>
        <taxon>Alphaproteobacteria</taxon>
        <taxon>Acetobacterales</taxon>
        <taxon>Acetobacteraceae</taxon>
        <taxon>Acetobacter</taxon>
    </lineage>
</organism>
<dbReference type="PANTHER" id="PTHR30363">
    <property type="entry name" value="HTH-TYPE TRANSCRIPTIONAL REGULATOR SRLR-RELATED"/>
    <property type="match status" value="1"/>
</dbReference>
<gene>
    <name evidence="6" type="ORF">OQ252_03350</name>
</gene>
<dbReference type="InterPro" id="IPR036388">
    <property type="entry name" value="WH-like_DNA-bd_sf"/>
</dbReference>
<evidence type="ECO:0000256" key="4">
    <source>
        <dbReference type="ARBA" id="ARBA00023163"/>
    </source>
</evidence>
<evidence type="ECO:0000259" key="5">
    <source>
        <dbReference type="PROSITE" id="PS51000"/>
    </source>
</evidence>
<dbReference type="InterPro" id="IPR050313">
    <property type="entry name" value="Carb_Metab_HTH_regulators"/>
</dbReference>
<dbReference type="PROSITE" id="PS00894">
    <property type="entry name" value="HTH_DEOR_1"/>
    <property type="match status" value="1"/>
</dbReference>
<comment type="caution">
    <text evidence="6">The sequence shown here is derived from an EMBL/GenBank/DDBJ whole genome shotgun (WGS) entry which is preliminary data.</text>
</comment>
<dbReference type="PANTHER" id="PTHR30363:SF4">
    <property type="entry name" value="GLYCEROL-3-PHOSPHATE REGULON REPRESSOR"/>
    <property type="match status" value="1"/>
</dbReference>
<dbReference type="PRINTS" id="PR00037">
    <property type="entry name" value="HTHLACR"/>
</dbReference>
<name>A0ABT3Q5C4_9PROT</name>
<dbReference type="Gene3D" id="3.30.750.70">
    <property type="entry name" value="4-hydroxybutyrate coenzyme like domains"/>
    <property type="match status" value="1"/>
</dbReference>
<evidence type="ECO:0000313" key="6">
    <source>
        <dbReference type="EMBL" id="MCX2560444.1"/>
    </source>
</evidence>
<dbReference type="Pfam" id="PF08220">
    <property type="entry name" value="HTH_DeoR"/>
    <property type="match status" value="1"/>
</dbReference>
<dbReference type="InterPro" id="IPR014036">
    <property type="entry name" value="DeoR-like_C"/>
</dbReference>
<dbReference type="Gene3D" id="1.10.10.10">
    <property type="entry name" value="Winged helix-like DNA-binding domain superfamily/Winged helix DNA-binding domain"/>
    <property type="match status" value="1"/>
</dbReference>
<keyword evidence="1" id="KW-0678">Repressor</keyword>
<evidence type="ECO:0000256" key="3">
    <source>
        <dbReference type="ARBA" id="ARBA00023125"/>
    </source>
</evidence>
<proteinExistence type="predicted"/>
<dbReference type="PROSITE" id="PS51000">
    <property type="entry name" value="HTH_DEOR_2"/>
    <property type="match status" value="1"/>
</dbReference>
<dbReference type="GO" id="GO:0003677">
    <property type="term" value="F:DNA binding"/>
    <property type="evidence" value="ECO:0007669"/>
    <property type="project" value="UniProtKB-KW"/>
</dbReference>
<dbReference type="SMART" id="SM00420">
    <property type="entry name" value="HTH_DEOR"/>
    <property type="match status" value="1"/>
</dbReference>